<feature type="non-terminal residue" evidence="1">
    <location>
        <position position="241"/>
    </location>
</feature>
<sequence>RSDSCANGGWVGLVEEGTSSDLFVCWEISGGFVRPVANPRFVLCTADDDCQDGGWVHLWEHESAAPAVSQWVVSGNCLRSRGNQGFVLCARQDFQGIHMWSFDGLPDKFGQWEMQPAKPSARQILGVNSAGVLRPVISQLTRAAMLDNDHKVNNLHSAAFLEGLQSFALVLELVGWHVNDLLTTDLEKLGRSMAKYGKATYRDWLYAEIPVHAETGYKEYVDESAAMANLWVARNLRFFAE</sequence>
<keyword evidence="2" id="KW-1185">Reference proteome</keyword>
<accession>A0A812KA06</accession>
<dbReference type="AlphaFoldDB" id="A0A812KA06"/>
<organism evidence="1 2">
    <name type="scientific">Symbiodinium pilosum</name>
    <name type="common">Dinoflagellate</name>
    <dbReference type="NCBI Taxonomy" id="2952"/>
    <lineage>
        <taxon>Eukaryota</taxon>
        <taxon>Sar</taxon>
        <taxon>Alveolata</taxon>
        <taxon>Dinophyceae</taxon>
        <taxon>Suessiales</taxon>
        <taxon>Symbiodiniaceae</taxon>
        <taxon>Symbiodinium</taxon>
    </lineage>
</organism>
<name>A0A812KA06_SYMPI</name>
<evidence type="ECO:0000313" key="2">
    <source>
        <dbReference type="Proteomes" id="UP000649617"/>
    </source>
</evidence>
<gene>
    <name evidence="1" type="ORF">SPIL2461_LOCUS2810</name>
</gene>
<feature type="non-terminal residue" evidence="1">
    <location>
        <position position="1"/>
    </location>
</feature>
<comment type="caution">
    <text evidence="1">The sequence shown here is derived from an EMBL/GenBank/DDBJ whole genome shotgun (WGS) entry which is preliminary data.</text>
</comment>
<proteinExistence type="predicted"/>
<evidence type="ECO:0000313" key="1">
    <source>
        <dbReference type="EMBL" id="CAE7219303.1"/>
    </source>
</evidence>
<dbReference type="Proteomes" id="UP000649617">
    <property type="component" value="Unassembled WGS sequence"/>
</dbReference>
<reference evidence="1" key="1">
    <citation type="submission" date="2021-02" db="EMBL/GenBank/DDBJ databases">
        <authorList>
            <person name="Dougan E. K."/>
            <person name="Rhodes N."/>
            <person name="Thang M."/>
            <person name="Chan C."/>
        </authorList>
    </citation>
    <scope>NUCLEOTIDE SEQUENCE</scope>
</reference>
<dbReference type="EMBL" id="CAJNIZ010003160">
    <property type="protein sequence ID" value="CAE7219303.1"/>
    <property type="molecule type" value="Genomic_DNA"/>
</dbReference>
<protein>
    <submittedName>
        <fullName evidence="1">Uncharacterized protein</fullName>
    </submittedName>
</protein>
<dbReference type="OrthoDB" id="417538at2759"/>